<dbReference type="PANTHER" id="PTHR21021:SF15">
    <property type="entry name" value="FREE METHIONINE-R-SULFOXIDE REDUCTASE"/>
    <property type="match status" value="1"/>
</dbReference>
<evidence type="ECO:0000259" key="2">
    <source>
        <dbReference type="SMART" id="SM00065"/>
    </source>
</evidence>
<accession>A0A1H9RMU9</accession>
<dbReference type="RefSeq" id="WP_092650944.1">
    <property type="nucleotide sequence ID" value="NZ_FOHA01000004.1"/>
</dbReference>
<dbReference type="InterPro" id="IPR051330">
    <property type="entry name" value="Phosphatase_reg/MetRdx"/>
</dbReference>
<dbReference type="InterPro" id="IPR029016">
    <property type="entry name" value="GAF-like_dom_sf"/>
</dbReference>
<dbReference type="FunFam" id="3.30.450.40:FF:000008">
    <property type="entry name" value="GAF domain-containing proteins"/>
    <property type="match status" value="1"/>
</dbReference>
<dbReference type="SMART" id="SM00065">
    <property type="entry name" value="GAF"/>
    <property type="match status" value="1"/>
</dbReference>
<dbReference type="EMBL" id="FOHA01000004">
    <property type="protein sequence ID" value="SER73269.1"/>
    <property type="molecule type" value="Genomic_DNA"/>
</dbReference>
<feature type="domain" description="GAF" evidence="2">
    <location>
        <begin position="24"/>
        <end position="160"/>
    </location>
</feature>
<dbReference type="InterPro" id="IPR003018">
    <property type="entry name" value="GAF"/>
</dbReference>
<dbReference type="Proteomes" id="UP000198948">
    <property type="component" value="Unassembled WGS sequence"/>
</dbReference>
<name>A0A1H9RMU9_9LACT</name>
<reference evidence="3 4" key="1">
    <citation type="submission" date="2016-10" db="EMBL/GenBank/DDBJ databases">
        <authorList>
            <person name="de Groot N.N."/>
        </authorList>
    </citation>
    <scope>NUCLEOTIDE SEQUENCE [LARGE SCALE GENOMIC DNA]</scope>
    <source>
        <strain evidence="3 4">DSM 13760</strain>
    </source>
</reference>
<gene>
    <name evidence="3" type="ORF">SAMN04488559_104122</name>
</gene>
<dbReference type="Gene3D" id="3.30.450.40">
    <property type="match status" value="1"/>
</dbReference>
<dbReference type="AlphaFoldDB" id="A0A1H9RMU9"/>
<dbReference type="GO" id="GO:0033745">
    <property type="term" value="F:L-methionine-(R)-S-oxide reductase activity"/>
    <property type="evidence" value="ECO:0007669"/>
    <property type="project" value="TreeGrafter"/>
</dbReference>
<evidence type="ECO:0000256" key="1">
    <source>
        <dbReference type="ARBA" id="ARBA00038454"/>
    </source>
</evidence>
<dbReference type="PANTHER" id="PTHR21021">
    <property type="entry name" value="GAF/PUTATIVE CYTOSKELETAL PROTEIN"/>
    <property type="match status" value="1"/>
</dbReference>
<keyword evidence="4" id="KW-1185">Reference proteome</keyword>
<dbReference type="OrthoDB" id="9796252at2"/>
<dbReference type="Pfam" id="PF01590">
    <property type="entry name" value="GAF"/>
    <property type="match status" value="1"/>
</dbReference>
<organism evidence="3 4">
    <name type="scientific">Isobaculum melis</name>
    <dbReference type="NCBI Taxonomy" id="142588"/>
    <lineage>
        <taxon>Bacteria</taxon>
        <taxon>Bacillati</taxon>
        <taxon>Bacillota</taxon>
        <taxon>Bacilli</taxon>
        <taxon>Lactobacillales</taxon>
        <taxon>Carnobacteriaceae</taxon>
        <taxon>Isobaculum</taxon>
    </lineage>
</organism>
<dbReference type="STRING" id="142588.SAMN04488559_104122"/>
<dbReference type="GO" id="GO:0005829">
    <property type="term" value="C:cytosol"/>
    <property type="evidence" value="ECO:0007669"/>
    <property type="project" value="TreeGrafter"/>
</dbReference>
<evidence type="ECO:0000313" key="4">
    <source>
        <dbReference type="Proteomes" id="UP000198948"/>
    </source>
</evidence>
<proteinExistence type="inferred from homology"/>
<protein>
    <submittedName>
        <fullName evidence="3">GAF domain-containing protein</fullName>
    </submittedName>
</protein>
<dbReference type="SUPFAM" id="SSF55781">
    <property type="entry name" value="GAF domain-like"/>
    <property type="match status" value="1"/>
</dbReference>
<evidence type="ECO:0000313" key="3">
    <source>
        <dbReference type="EMBL" id="SER73269.1"/>
    </source>
</evidence>
<sequence>MKKTEALKQMNRQLESLIAGEKNTIANLSNAAALLAHQLPDVSWAGFYLYDRQADHLVLGPFQGKPACIRIPNGKGVCGAAFAKKETLIVGDVHTFKGHIACDADSNAEIVIPLEKDGIYFGVLDIDSTTHHRFDQVDQLYLEDFVRILIENIDVLSVIEVY</sequence>
<comment type="similarity">
    <text evidence="1">Belongs to the free Met sulfoxide reductase family.</text>
</comment>